<dbReference type="PANTHER" id="PTHR31100:SF15">
    <property type="entry name" value="AT-HOOK MOTIF NUCLEAR-LOCALIZED PROTEIN 24-RELATED"/>
    <property type="match status" value="1"/>
</dbReference>
<gene>
    <name evidence="8" type="ORF">Bca52824_053788</name>
</gene>
<evidence type="ECO:0000256" key="1">
    <source>
        <dbReference type="ARBA" id="ARBA00004123"/>
    </source>
</evidence>
<keyword evidence="2" id="KW-0805">Transcription regulation</keyword>
<dbReference type="GO" id="GO:0010228">
    <property type="term" value="P:vegetative to reproductive phase transition of meristem"/>
    <property type="evidence" value="ECO:0007669"/>
    <property type="project" value="TreeGrafter"/>
</dbReference>
<evidence type="ECO:0000259" key="7">
    <source>
        <dbReference type="PROSITE" id="PS51742"/>
    </source>
</evidence>
<dbReference type="GO" id="GO:0005634">
    <property type="term" value="C:nucleus"/>
    <property type="evidence" value="ECO:0007669"/>
    <property type="project" value="UniProtKB-SubCell"/>
</dbReference>
<feature type="region of interest" description="Disordered" evidence="6">
    <location>
        <begin position="1"/>
        <end position="128"/>
    </location>
</feature>
<feature type="domain" description="PPC" evidence="7">
    <location>
        <begin position="137"/>
        <end position="274"/>
    </location>
</feature>
<feature type="compositionally biased region" description="Polar residues" evidence="6">
    <location>
        <begin position="58"/>
        <end position="68"/>
    </location>
</feature>
<dbReference type="CDD" id="cd11378">
    <property type="entry name" value="DUF296"/>
    <property type="match status" value="1"/>
</dbReference>
<comment type="subcellular location">
    <subcellularLocation>
        <location evidence="1">Nucleus</location>
    </subcellularLocation>
</comment>
<dbReference type="OrthoDB" id="780035at2759"/>
<evidence type="ECO:0000256" key="3">
    <source>
        <dbReference type="ARBA" id="ARBA00023125"/>
    </source>
</evidence>
<dbReference type="InterPro" id="IPR014476">
    <property type="entry name" value="AHL15-29"/>
</dbReference>
<evidence type="ECO:0000313" key="8">
    <source>
        <dbReference type="EMBL" id="KAG2282568.1"/>
    </source>
</evidence>
<keyword evidence="9" id="KW-1185">Reference proteome</keyword>
<dbReference type="EMBL" id="JAAMPC010000011">
    <property type="protein sequence ID" value="KAG2282568.1"/>
    <property type="molecule type" value="Genomic_DNA"/>
</dbReference>
<keyword evidence="3" id="KW-0238">DNA-binding</keyword>
<accession>A0A8X7R7A4</accession>
<evidence type="ECO:0000256" key="4">
    <source>
        <dbReference type="ARBA" id="ARBA00023163"/>
    </source>
</evidence>
<dbReference type="Gene3D" id="3.30.1330.80">
    <property type="entry name" value="Hypothetical protein, similar to alpha- acetolactate decarboxylase, domain 2"/>
    <property type="match status" value="1"/>
</dbReference>
<dbReference type="GO" id="GO:0003680">
    <property type="term" value="F:minor groove of adenine-thymine-rich DNA binding"/>
    <property type="evidence" value="ECO:0007669"/>
    <property type="project" value="InterPro"/>
</dbReference>
<evidence type="ECO:0000256" key="2">
    <source>
        <dbReference type="ARBA" id="ARBA00023015"/>
    </source>
</evidence>
<dbReference type="AlphaFoldDB" id="A0A8X7R7A4"/>
<dbReference type="Proteomes" id="UP000886595">
    <property type="component" value="Unassembled WGS sequence"/>
</dbReference>
<evidence type="ECO:0000256" key="6">
    <source>
        <dbReference type="SAM" id="MobiDB-lite"/>
    </source>
</evidence>
<feature type="compositionally biased region" description="Gly residues" evidence="6">
    <location>
        <begin position="271"/>
        <end position="282"/>
    </location>
</feature>
<dbReference type="PROSITE" id="PS51742">
    <property type="entry name" value="PPC"/>
    <property type="match status" value="1"/>
</dbReference>
<dbReference type="PANTHER" id="PTHR31100">
    <property type="entry name" value="AT-HOOK MOTIF NUCLEAR-LOCALIZED PROTEIN 15"/>
    <property type="match status" value="1"/>
</dbReference>
<keyword evidence="5" id="KW-0539">Nucleus</keyword>
<protein>
    <recommendedName>
        <fullName evidence="7">PPC domain-containing protein</fullName>
    </recommendedName>
</protein>
<dbReference type="SUPFAM" id="SSF117856">
    <property type="entry name" value="AF0104/ALDC/Ptd012-like"/>
    <property type="match status" value="1"/>
</dbReference>
<organism evidence="8 9">
    <name type="scientific">Brassica carinata</name>
    <name type="common">Ethiopian mustard</name>
    <name type="synonym">Abyssinian cabbage</name>
    <dbReference type="NCBI Taxonomy" id="52824"/>
    <lineage>
        <taxon>Eukaryota</taxon>
        <taxon>Viridiplantae</taxon>
        <taxon>Streptophyta</taxon>
        <taxon>Embryophyta</taxon>
        <taxon>Tracheophyta</taxon>
        <taxon>Spermatophyta</taxon>
        <taxon>Magnoliopsida</taxon>
        <taxon>eudicotyledons</taxon>
        <taxon>Gunneridae</taxon>
        <taxon>Pentapetalae</taxon>
        <taxon>rosids</taxon>
        <taxon>malvids</taxon>
        <taxon>Brassicales</taxon>
        <taxon>Brassicaceae</taxon>
        <taxon>Brassiceae</taxon>
        <taxon>Brassica</taxon>
    </lineage>
</organism>
<reference evidence="8 9" key="1">
    <citation type="submission" date="2020-02" db="EMBL/GenBank/DDBJ databases">
        <authorList>
            <person name="Ma Q."/>
            <person name="Huang Y."/>
            <person name="Song X."/>
            <person name="Pei D."/>
        </authorList>
    </citation>
    <scope>NUCLEOTIDE SEQUENCE [LARGE SCALE GENOMIC DNA]</scope>
    <source>
        <strain evidence="8">Sxm20200214</strain>
        <tissue evidence="8">Leaf</tissue>
    </source>
</reference>
<feature type="compositionally biased region" description="Low complexity" evidence="6">
    <location>
        <begin position="283"/>
        <end position="301"/>
    </location>
</feature>
<dbReference type="GO" id="GO:0003700">
    <property type="term" value="F:DNA-binding transcription factor activity"/>
    <property type="evidence" value="ECO:0007669"/>
    <property type="project" value="TreeGrafter"/>
</dbReference>
<feature type="compositionally biased region" description="Polar residues" evidence="6">
    <location>
        <begin position="1"/>
        <end position="14"/>
    </location>
</feature>
<feature type="compositionally biased region" description="Polar residues" evidence="6">
    <location>
        <begin position="77"/>
        <end position="88"/>
    </location>
</feature>
<evidence type="ECO:0000256" key="5">
    <source>
        <dbReference type="ARBA" id="ARBA00023242"/>
    </source>
</evidence>
<feature type="compositionally biased region" description="Low complexity" evidence="6">
    <location>
        <begin position="35"/>
        <end position="47"/>
    </location>
</feature>
<proteinExistence type="predicted"/>
<keyword evidence="4" id="KW-0804">Transcription</keyword>
<comment type="caution">
    <text evidence="8">The sequence shown here is derived from an EMBL/GenBank/DDBJ whole genome shotgun (WGS) entry which is preliminary data.</text>
</comment>
<dbReference type="InterPro" id="IPR005175">
    <property type="entry name" value="PPC_dom"/>
</dbReference>
<feature type="compositionally biased region" description="Gly residues" evidence="6">
    <location>
        <begin position="97"/>
        <end position="108"/>
    </location>
</feature>
<dbReference type="FunFam" id="3.30.1330.80:FF:000001">
    <property type="entry name" value="AT-hook motif nuclear-localized protein"/>
    <property type="match status" value="1"/>
</dbReference>
<dbReference type="Pfam" id="PF03479">
    <property type="entry name" value="PCC"/>
    <property type="match status" value="1"/>
</dbReference>
<sequence length="417" mass="44330">MDPAQSHGSQSSLPSPFHARDFQLHLQQQHHHHPQQQQFFLHKNQQQRNPDQHDHEQQGGSMNRTINKMDSEETSDNMENIANNNSGSKGKEMSLLGGEGASGGGGSGEQMTRRPRGRPGGSKNKPKAPIIITRDSVNALRTHVMEIGDGCDIVDCMATFARRHQRGVCVMSGTGSVTNVTIRQPGSPPGSVISLHGRFEILSLSGSFLPPPAPPAATGLSVYLAGGQGQVVGGSVVGPLLCSGPVVVMAASFSNAAYQRLPLEEDEMQTPGGGGGGGGGMGSPPMMGQQQAMAAAQGLPPNLLGSVQLPPQQQNDQPYWPTGDDFGAPGASLTKFLSKFSPLLLPFLFQVRLMLVSFCQRRHGILMTHCFGLVAGNKCHDIADHLSYAGSGCQKWYKSHVRLSSPNLEGQSGLKPI</sequence>
<evidence type="ECO:0000313" key="9">
    <source>
        <dbReference type="Proteomes" id="UP000886595"/>
    </source>
</evidence>
<feature type="region of interest" description="Disordered" evidence="6">
    <location>
        <begin position="266"/>
        <end position="324"/>
    </location>
</feature>
<name>A0A8X7R7A4_BRACI</name>